<organism evidence="2 3">
    <name type="scientific">Dyadobacter chenwenxiniae</name>
    <dbReference type="NCBI Taxonomy" id="2906456"/>
    <lineage>
        <taxon>Bacteria</taxon>
        <taxon>Pseudomonadati</taxon>
        <taxon>Bacteroidota</taxon>
        <taxon>Cytophagia</taxon>
        <taxon>Cytophagales</taxon>
        <taxon>Spirosomataceae</taxon>
        <taxon>Dyadobacter</taxon>
    </lineage>
</organism>
<proteinExistence type="predicted"/>
<keyword evidence="1" id="KW-0812">Transmembrane</keyword>
<accession>A0A9X1PKT4</accession>
<dbReference type="Proteomes" id="UP001139000">
    <property type="component" value="Unassembled WGS sequence"/>
</dbReference>
<keyword evidence="3" id="KW-1185">Reference proteome</keyword>
<evidence type="ECO:0000256" key="1">
    <source>
        <dbReference type="SAM" id="Phobius"/>
    </source>
</evidence>
<dbReference type="AlphaFoldDB" id="A0A9X1PKT4"/>
<gene>
    <name evidence="2" type="ORF">LXM26_07455</name>
</gene>
<dbReference type="RefSeq" id="WP_234654539.1">
    <property type="nucleotide sequence ID" value="NZ_CP094997.1"/>
</dbReference>
<feature type="transmembrane region" description="Helical" evidence="1">
    <location>
        <begin position="161"/>
        <end position="178"/>
    </location>
</feature>
<sequence>MQKNLYYQAMFRRRNLLKEWILASFMEISSVPRLLLEVFVRKNFGERYFSIFIATCVTILLAAYPIFMYRLYFVFTYYEIFHGIERWTPFPLGDFLKDYLTWYMFIGGFVYMCIKRNDEIKRQPSVFDFARFSLSTGEIHPAFLDFKIKGAKQDIRTVETLIEPAFFLMVGLILWLLLGQSVGALIATCSVIYSGSYMAAYYVGDHFVMDKIDQMICNEEMVSAFVEGKAASETRGMHFYGRRPANLDHRREVVNSFTKFEEVFDVD</sequence>
<comment type="caution">
    <text evidence="2">The sequence shown here is derived from an EMBL/GenBank/DDBJ whole genome shotgun (WGS) entry which is preliminary data.</text>
</comment>
<dbReference type="EMBL" id="JAJTTC010000001">
    <property type="protein sequence ID" value="MCF0061323.1"/>
    <property type="molecule type" value="Genomic_DNA"/>
</dbReference>
<protein>
    <submittedName>
        <fullName evidence="2">Uncharacterized protein</fullName>
    </submittedName>
</protein>
<feature type="transmembrane region" description="Helical" evidence="1">
    <location>
        <begin position="48"/>
        <end position="67"/>
    </location>
</feature>
<reference evidence="2" key="1">
    <citation type="submission" date="2021-12" db="EMBL/GenBank/DDBJ databases">
        <title>Novel species in genus Dyadobacter.</title>
        <authorList>
            <person name="Ma C."/>
        </authorList>
    </citation>
    <scope>NUCLEOTIDE SEQUENCE</scope>
    <source>
        <strain evidence="2">LJ419</strain>
    </source>
</reference>
<name>A0A9X1PKT4_9BACT</name>
<evidence type="ECO:0000313" key="3">
    <source>
        <dbReference type="Proteomes" id="UP001139000"/>
    </source>
</evidence>
<keyword evidence="1" id="KW-0472">Membrane</keyword>
<feature type="transmembrane region" description="Helical" evidence="1">
    <location>
        <begin position="184"/>
        <end position="204"/>
    </location>
</feature>
<feature type="transmembrane region" description="Helical" evidence="1">
    <location>
        <begin position="99"/>
        <end position="114"/>
    </location>
</feature>
<keyword evidence="1" id="KW-1133">Transmembrane helix</keyword>
<evidence type="ECO:0000313" key="2">
    <source>
        <dbReference type="EMBL" id="MCF0061323.1"/>
    </source>
</evidence>